<dbReference type="InterPro" id="IPR029479">
    <property type="entry name" value="Nitroreductase"/>
</dbReference>
<name>A0A561U8B7_9PSEU</name>
<organism evidence="3 4">
    <name type="scientific">Saccharopolyspora dendranthemae</name>
    <dbReference type="NCBI Taxonomy" id="1181886"/>
    <lineage>
        <taxon>Bacteria</taxon>
        <taxon>Bacillati</taxon>
        <taxon>Actinomycetota</taxon>
        <taxon>Actinomycetes</taxon>
        <taxon>Pseudonocardiales</taxon>
        <taxon>Pseudonocardiaceae</taxon>
        <taxon>Saccharopolyspora</taxon>
    </lineage>
</organism>
<evidence type="ECO:0000313" key="4">
    <source>
        <dbReference type="Proteomes" id="UP000316184"/>
    </source>
</evidence>
<dbReference type="Proteomes" id="UP000316184">
    <property type="component" value="Unassembled WGS sequence"/>
</dbReference>
<sequence>MHRISTALELTATQVEQVIGLAGLAPSLHNTQPWQFRILPHLIELHYDPARRLPAADPDGRELRLACGAALFNLRVALEGAGVRPVVTLLPHLAHATTLAEVRGGGRPEPRPVAVKLHAAIPQRHSHRAPFRDVPVQPADRHELLLAAQSEQCWPHVVTSGELGALEGLVHRAHQVQQADSRFRAELAAWTGQSTSAVDGVPTDAAGPRPEPQDEWVHRDFSGGLAERPDGVAHESGPLLVVLCTQHESPADELRAGQALENVWLTATSRSLSASMISEVVEVREIRDELRQLLGGTLHPQAMLRIGHGRPTVPAPRRAVGDLLLNGSTPT</sequence>
<dbReference type="AlphaFoldDB" id="A0A561U8B7"/>
<proteinExistence type="predicted"/>
<gene>
    <name evidence="3" type="ORF">FHU35_12592</name>
</gene>
<dbReference type="InterPro" id="IPR050627">
    <property type="entry name" value="Nitroreductase/BluB"/>
</dbReference>
<dbReference type="PANTHER" id="PTHR23026:SF123">
    <property type="entry name" value="NAD(P)H NITROREDUCTASE RV3131-RELATED"/>
    <property type="match status" value="1"/>
</dbReference>
<dbReference type="InterPro" id="IPR000415">
    <property type="entry name" value="Nitroreductase-like"/>
</dbReference>
<dbReference type="SUPFAM" id="SSF55469">
    <property type="entry name" value="FMN-dependent nitroreductase-like"/>
    <property type="match status" value="2"/>
</dbReference>
<dbReference type="RefSeq" id="WP_246110254.1">
    <property type="nucleotide sequence ID" value="NZ_VIWX01000002.1"/>
</dbReference>
<evidence type="ECO:0000259" key="2">
    <source>
        <dbReference type="Pfam" id="PF00881"/>
    </source>
</evidence>
<dbReference type="EMBL" id="VIWX01000002">
    <property type="protein sequence ID" value="TWF95594.1"/>
    <property type="molecule type" value="Genomic_DNA"/>
</dbReference>
<protein>
    <submittedName>
        <fullName evidence="3">Nitroreductase family protein</fullName>
    </submittedName>
</protein>
<dbReference type="NCBIfam" id="NF047509">
    <property type="entry name" value="Rv3131_FMN_oxido"/>
    <property type="match status" value="1"/>
</dbReference>
<feature type="region of interest" description="Disordered" evidence="1">
    <location>
        <begin position="194"/>
        <end position="214"/>
    </location>
</feature>
<dbReference type="PANTHER" id="PTHR23026">
    <property type="entry name" value="NADPH NITROREDUCTASE"/>
    <property type="match status" value="1"/>
</dbReference>
<dbReference type="Gene3D" id="3.40.109.10">
    <property type="entry name" value="NADH Oxidase"/>
    <property type="match status" value="1"/>
</dbReference>
<dbReference type="Pfam" id="PF00881">
    <property type="entry name" value="Nitroreductase"/>
    <property type="match status" value="1"/>
</dbReference>
<dbReference type="GO" id="GO:0016491">
    <property type="term" value="F:oxidoreductase activity"/>
    <property type="evidence" value="ECO:0007669"/>
    <property type="project" value="InterPro"/>
</dbReference>
<comment type="caution">
    <text evidence="3">The sequence shown here is derived from an EMBL/GenBank/DDBJ whole genome shotgun (WGS) entry which is preliminary data.</text>
</comment>
<feature type="domain" description="Nitroreductase" evidence="2">
    <location>
        <begin position="123"/>
        <end position="308"/>
    </location>
</feature>
<reference evidence="3 4" key="1">
    <citation type="submission" date="2019-06" db="EMBL/GenBank/DDBJ databases">
        <title>Sequencing the genomes of 1000 actinobacteria strains.</title>
        <authorList>
            <person name="Klenk H.-P."/>
        </authorList>
    </citation>
    <scope>NUCLEOTIDE SEQUENCE [LARGE SCALE GENOMIC DNA]</scope>
    <source>
        <strain evidence="3 4">DSM 46699</strain>
    </source>
</reference>
<evidence type="ECO:0000256" key="1">
    <source>
        <dbReference type="SAM" id="MobiDB-lite"/>
    </source>
</evidence>
<keyword evidence="4" id="KW-1185">Reference proteome</keyword>
<evidence type="ECO:0000313" key="3">
    <source>
        <dbReference type="EMBL" id="TWF95594.1"/>
    </source>
</evidence>
<accession>A0A561U8B7</accession>